<sequence>MGNSNNKINFNQRFVINANDFIKTYDAKNKHKKVLKISSEFNNDKVFSHFSTLNSQFFPNLFFIIIDIDNSQTLKALDDDLSMYNVLKTLKIQNVKFKPNLPIIIQLTSKKIAGKLIYFKAANYLNFKILHENDESFKVILNFLRTNNFENLLENVFKLKDSSLILRFITTLDISKRKMSKIIQECASNGSKIDFLSIIDASTEDENRACSKNITFKNIIPIFFHALKNPNEDVINYLIFKWIYLIQYHSLDRRVDVSTQVYKENKFEILYKLISNFDFPFPKNLDVSKIHYEPLLKLISQRDEIHNFISNRQKNIVDILKEHSNLKFMFNSENQTAIYTAIEYKNYDCLAILKSHHYEADPSEDTHEFTADEERIYENVKSKQTITNVEKAVKDRMKSSQILSASSLIHEPNDRSKEVEYRKQINDWFNKIGGSEPCSYLLDCAAQCTNLKIIFDFKSITTENADLKTGPGSNGTTYPISQKIFIGAMKSNENNALKIPGILIHEICHFVMRQVYENNENPYYKDDENAKAEFTKICNEVREIIAENNNDDECKNIISSVFSKYKENEYHLELIVRPFQILIEYYDDQDKLKYLKQKYHLLFEYVSKYLIIELKNFSLVNQNIIKEINRSAGIFSEIMTFNLRILNSKIIDSIFKRRCTIVKSNVIKFFLLDLYQYLIKVEKMPSKKTIFITSDIEKKKSFESFKEALKSVEKVKIIVLCSNEPSDNFLKLIKRNPNSVIFIASKDMQHSNITEIFNSHALYEDADYTFNDFSPESQQQLLNLNINFQNNSKTTLKDLLGDQIDPNCILDDKVLNLITKNNENSFDINCRRELTVGDHLYQPRFFINEDKPKNIISLKDLNLDIAGFSKILISDSPRTGKSWTLQNISKFLNEKHPFHWISCIDSKQYGKIFGNLTQDYNFVQFMIKILELNHIEANFFKVLYDNGKVFILIDGFNDIQEEFRENFLKHCESFISNNGNQLWITTRDDQKDKILNNLSIDVVYNLDKFKLADGVKMITKMWMLKDDSNVSTISPNIELKAYELCQNILKHFEDAFNFPEIYEIISHYRSYNESSLNSLAFDVLKELSQRFSHKLKDEIVREIHQYYAIQNTFPEIWIDPPVMFENNVLDFGLMIEKNDAFEFINNAFNYVFVAEFLAINLDSKFKLNNNFLKVLTAKRFKELRIFFDGAISNDKVMKRMTEVLGTFDGYFDNSLNEIFEIIFEENLGNIMKLFLSIFKLNNNFKDVLSSCMMNFVKKEENVNFFNKFFKLLAENLETNDLKDFLTQNQVLHEMIRSKIDIKCLIDIIYLIEEKLTADFVRNLLKNEEKNGTLLHYLCKSKIFNIIEFEQFFKILNEFLRPQEIIQILKIDRENNIFNICILTMDINLIKYIYSKLKETSLLNLIKQSSILHFIATCCDEDTSKEMWKILKDTIADKKDCGKFIHQYKNNGNPFLHILLYNQNSKLVIETINTIFKEYENSNILTLRNDSDLNLLHQAVCYSTFAVLNHVWSIYKESLGNNLYFIQEKCNNKNIIQHAAQYASEKKLAFILDDVKLIIKDFPNEFEKLINADLLHLAELNTENIIARNLVSHMIADNEAQIVSIKGLRHEEIIYFDNINSKTFKELAKDNIFLHNDVRHRKSVTISAIGSKRKGKSFLLNYFLRLLYANYPSVYNRKQFDPKNWIGHENEPLHGFPWERGSKPVTKGIAIWNDAFLFTDERTGEKIAITVIDTHGIFIDDAPSDDDSKMFMLGSLLSSNFILNCAKELSSNNLTHLKYLVELRQHVASISNGNVNKYFQNLYFLIRDWDYVEEHQLGFEGGMNYMKEKINVRTEKELLPVIEYLKDTFQNIGCSLLSYPGKIVSGAEKDKGDKIYDGNYEAMDSNFKLCLIDTIEQMLKPESQSLKRINGCVLTGFEFHKLLELIIKLFETSQILDPKIVFDETVKMQKTILVNSCYDYYTQNLFKYQCYIKTKTQKEYLHKLIKDKAIVKYNNSEIRKLGILNHDDKFVNQLKDLIDNFHENSEENMKKIEQKSIRALNENNERKKEQFESERKAAERKSDFEKQTIFNTNSNHDNQFLFKEKEKLIERLKCERERSKIFRDEDDDEKEIIEELTKMTSALNNNFTNHSENVENL</sequence>
<dbReference type="PANTHER" id="PTHR10751">
    <property type="entry name" value="GUANYLATE BINDING PROTEIN"/>
    <property type="match status" value="1"/>
</dbReference>
<keyword evidence="3" id="KW-0342">GTP-binding</keyword>
<evidence type="ECO:0000313" key="7">
    <source>
        <dbReference type="EMBL" id="CAH1735633.1"/>
    </source>
</evidence>
<evidence type="ECO:0000259" key="6">
    <source>
        <dbReference type="PROSITE" id="PS51715"/>
    </source>
</evidence>
<dbReference type="Pfam" id="PF02263">
    <property type="entry name" value="GBP"/>
    <property type="match status" value="1"/>
</dbReference>
<dbReference type="Proteomes" id="UP001153620">
    <property type="component" value="Chromosome 4"/>
</dbReference>
<dbReference type="SUPFAM" id="SSF48403">
    <property type="entry name" value="Ankyrin repeat"/>
    <property type="match status" value="1"/>
</dbReference>
<dbReference type="InterPro" id="IPR015894">
    <property type="entry name" value="Guanylate-bd_N"/>
</dbReference>
<evidence type="ECO:0000256" key="2">
    <source>
        <dbReference type="ARBA" id="ARBA00022801"/>
    </source>
</evidence>
<dbReference type="InterPro" id="IPR030386">
    <property type="entry name" value="G_GB1_RHD3_dom"/>
</dbReference>
<keyword evidence="5" id="KW-0175">Coiled coil</keyword>
<evidence type="ECO:0000256" key="3">
    <source>
        <dbReference type="ARBA" id="ARBA00023134"/>
    </source>
</evidence>
<evidence type="ECO:0000256" key="5">
    <source>
        <dbReference type="SAM" id="Coils"/>
    </source>
</evidence>
<reference evidence="7" key="2">
    <citation type="submission" date="2022-10" db="EMBL/GenBank/DDBJ databases">
        <authorList>
            <consortium name="ENA_rothamsted_submissions"/>
            <consortium name="culmorum"/>
            <person name="King R."/>
        </authorList>
    </citation>
    <scope>NUCLEOTIDE SEQUENCE</scope>
</reference>
<gene>
    <name evidence="7" type="ORF">CHIRRI_LOCUS14891</name>
</gene>
<keyword evidence="8" id="KW-1185">Reference proteome</keyword>
<dbReference type="PROSITE" id="PS51715">
    <property type="entry name" value="G_GB1_RHD3"/>
    <property type="match status" value="1"/>
</dbReference>
<comment type="similarity">
    <text evidence="4">Belongs to the TRAFAC class dynamin-like GTPase superfamily. GB1/RHD3 GTPase family.</text>
</comment>
<keyword evidence="2" id="KW-0378">Hydrolase</keyword>
<dbReference type="InterPro" id="IPR036543">
    <property type="entry name" value="Guanylate-bd_C_sf"/>
</dbReference>
<reference evidence="7" key="1">
    <citation type="submission" date="2022-01" db="EMBL/GenBank/DDBJ databases">
        <authorList>
            <person name="King R."/>
        </authorList>
    </citation>
    <scope>NUCLEOTIDE SEQUENCE</scope>
</reference>
<protein>
    <recommendedName>
        <fullName evidence="6">GB1/RHD3-type G domain-containing protein</fullName>
    </recommendedName>
</protein>
<name>A0A9P0NNL2_9DIPT</name>
<evidence type="ECO:0000313" key="8">
    <source>
        <dbReference type="Proteomes" id="UP001153620"/>
    </source>
</evidence>
<evidence type="ECO:0000256" key="1">
    <source>
        <dbReference type="ARBA" id="ARBA00022741"/>
    </source>
</evidence>
<organism evidence="7 8">
    <name type="scientific">Chironomus riparius</name>
    <dbReference type="NCBI Taxonomy" id="315576"/>
    <lineage>
        <taxon>Eukaryota</taxon>
        <taxon>Metazoa</taxon>
        <taxon>Ecdysozoa</taxon>
        <taxon>Arthropoda</taxon>
        <taxon>Hexapoda</taxon>
        <taxon>Insecta</taxon>
        <taxon>Pterygota</taxon>
        <taxon>Neoptera</taxon>
        <taxon>Endopterygota</taxon>
        <taxon>Diptera</taxon>
        <taxon>Nematocera</taxon>
        <taxon>Chironomoidea</taxon>
        <taxon>Chironomidae</taxon>
        <taxon>Chironominae</taxon>
        <taxon>Chironomus</taxon>
    </lineage>
</organism>
<dbReference type="InterPro" id="IPR027417">
    <property type="entry name" value="P-loop_NTPase"/>
</dbReference>
<evidence type="ECO:0000256" key="4">
    <source>
        <dbReference type="PROSITE-ProRule" id="PRU01052"/>
    </source>
</evidence>
<feature type="domain" description="GB1/RHD3-type G" evidence="6">
    <location>
        <begin position="1639"/>
        <end position="1810"/>
    </location>
</feature>
<dbReference type="EMBL" id="OU895880">
    <property type="protein sequence ID" value="CAH1735633.1"/>
    <property type="molecule type" value="Genomic_DNA"/>
</dbReference>
<dbReference type="GO" id="GO:0003924">
    <property type="term" value="F:GTPase activity"/>
    <property type="evidence" value="ECO:0007669"/>
    <property type="project" value="InterPro"/>
</dbReference>
<proteinExistence type="inferred from homology"/>
<dbReference type="SUPFAM" id="SSF52540">
    <property type="entry name" value="P-loop containing nucleoside triphosphate hydrolases"/>
    <property type="match status" value="2"/>
</dbReference>
<feature type="coiled-coil region" evidence="5">
    <location>
        <begin position="2021"/>
        <end position="2097"/>
    </location>
</feature>
<dbReference type="InterPro" id="IPR036770">
    <property type="entry name" value="Ankyrin_rpt-contain_sf"/>
</dbReference>
<dbReference type="Gene3D" id="3.40.50.300">
    <property type="entry name" value="P-loop containing nucleotide triphosphate hydrolases"/>
    <property type="match status" value="1"/>
</dbReference>
<accession>A0A9P0NNL2</accession>
<keyword evidence="1" id="KW-0547">Nucleotide-binding</keyword>
<dbReference type="SUPFAM" id="SSF48340">
    <property type="entry name" value="Interferon-induced guanylate-binding protein 1 (GBP1), C-terminal domain"/>
    <property type="match status" value="1"/>
</dbReference>
<dbReference type="GO" id="GO:0005525">
    <property type="term" value="F:GTP binding"/>
    <property type="evidence" value="ECO:0007669"/>
    <property type="project" value="UniProtKB-KW"/>
</dbReference>